<proteinExistence type="inferred from homology"/>
<dbReference type="PROSITE" id="PS00687">
    <property type="entry name" value="ALDEHYDE_DEHYDR_GLU"/>
    <property type="match status" value="1"/>
</dbReference>
<gene>
    <name evidence="7" type="ORF">JT31_20720</name>
</gene>
<dbReference type="InterPro" id="IPR016161">
    <property type="entry name" value="Ald_DH/histidinol_DH"/>
</dbReference>
<keyword evidence="3" id="KW-0520">NAD</keyword>
<keyword evidence="2 5" id="KW-0560">Oxidoreductase</keyword>
<dbReference type="InterPro" id="IPR029510">
    <property type="entry name" value="Ald_DH_CS_GLU"/>
</dbReference>
<protein>
    <submittedName>
        <fullName evidence="7">Aldehyde dehydrogenase</fullName>
    </submittedName>
</protein>
<dbReference type="InterPro" id="IPR016162">
    <property type="entry name" value="Ald_DH_N"/>
</dbReference>
<dbReference type="NCBIfam" id="NF007352">
    <property type="entry name" value="PRK09847.1"/>
    <property type="match status" value="1"/>
</dbReference>
<dbReference type="KEGG" id="cnt:JT31_20720"/>
<evidence type="ECO:0000313" key="7">
    <source>
        <dbReference type="EMBL" id="AIR06958.1"/>
    </source>
</evidence>
<dbReference type="Gene3D" id="3.40.605.10">
    <property type="entry name" value="Aldehyde Dehydrogenase, Chain A, domain 1"/>
    <property type="match status" value="1"/>
</dbReference>
<sequence>MDFQHLNYWQEKAKNASPETRLFINGEYCSAKDGETFSTVDPFAQRNLAEVARGKKADVDVAVRAARSVFERGDWAQASPAKRKAVLGKLADLMEQHHEELALLETLDTGKPIRHSLRDDIPGSARAIRWYAEAIDKVYGEVATTGVNELALIVREPVGVIAAVVPWNFPLLLACWKLGPALAAGNSVILKPSEKSPLSAIRLAALAKEAGLPDGVFNVVTGFGHEAGQALAQHPDVDVITFTGSTRTGKQLLKDAGDSNMKRVWLEAGGKSANIVFADCPDLKKAAATTAAGIFYNQGQVCIAGTRLLLEESIADEFIALLKEQAKNWQPGNPLDPETTMGTLIDSAHADNVHGFIRDGESQGKLALDGRNGSHPAAIGPTIFIDTAADARVGREEIFGPVLVVTRFTSEAQALSLANDSDYGLGAAVWTRDLSRAHRMSRSLKAGSVFVNNYNDGDMTVPFGGYKQSGNGRDKSLHALEKFSELKTIWIALEPSS</sequence>
<name>A0A089Q3U6_9ENTR</name>
<dbReference type="InterPro" id="IPR016160">
    <property type="entry name" value="Ald_DH_CS_CYS"/>
</dbReference>
<dbReference type="GO" id="GO:0004030">
    <property type="term" value="F:aldehyde dehydrogenase [NAD(P)+] activity"/>
    <property type="evidence" value="ECO:0007669"/>
    <property type="project" value="UniProtKB-ARBA"/>
</dbReference>
<evidence type="ECO:0000259" key="6">
    <source>
        <dbReference type="Pfam" id="PF00171"/>
    </source>
</evidence>
<comment type="similarity">
    <text evidence="1 5">Belongs to the aldehyde dehydrogenase family.</text>
</comment>
<evidence type="ECO:0000313" key="8">
    <source>
        <dbReference type="Proteomes" id="UP000029481"/>
    </source>
</evidence>
<reference evidence="7 8" key="1">
    <citation type="submission" date="2014-09" db="EMBL/GenBank/DDBJ databases">
        <title>Cedecea neteri SSMD04 Genome Sequencing.</title>
        <authorList>
            <person name="Tan J.-Y."/>
        </authorList>
    </citation>
    <scope>NUCLEOTIDE SEQUENCE [LARGE SCALE GENOMIC DNA]</scope>
    <source>
        <strain evidence="7 8">SSMD04</strain>
    </source>
</reference>
<keyword evidence="8" id="KW-1185">Reference proteome</keyword>
<evidence type="ECO:0000256" key="3">
    <source>
        <dbReference type="ARBA" id="ARBA00023027"/>
    </source>
</evidence>
<evidence type="ECO:0000256" key="5">
    <source>
        <dbReference type="RuleBase" id="RU003345"/>
    </source>
</evidence>
<feature type="active site" evidence="4">
    <location>
        <position position="267"/>
    </location>
</feature>
<accession>A0A089Q3U6</accession>
<dbReference type="PANTHER" id="PTHR11699">
    <property type="entry name" value="ALDEHYDE DEHYDROGENASE-RELATED"/>
    <property type="match status" value="1"/>
</dbReference>
<evidence type="ECO:0000256" key="1">
    <source>
        <dbReference type="ARBA" id="ARBA00009986"/>
    </source>
</evidence>
<evidence type="ECO:0000256" key="4">
    <source>
        <dbReference type="PROSITE-ProRule" id="PRU10007"/>
    </source>
</evidence>
<dbReference type="OrthoDB" id="9812625at2"/>
<dbReference type="InterPro" id="IPR015590">
    <property type="entry name" value="Aldehyde_DH_dom"/>
</dbReference>
<dbReference type="Proteomes" id="UP000029481">
    <property type="component" value="Chromosome"/>
</dbReference>
<dbReference type="FunFam" id="3.40.309.10:FF:000012">
    <property type="entry name" value="Betaine aldehyde dehydrogenase"/>
    <property type="match status" value="1"/>
</dbReference>
<organism evidence="7 8">
    <name type="scientific">Cedecea neteri</name>
    <dbReference type="NCBI Taxonomy" id="158822"/>
    <lineage>
        <taxon>Bacteria</taxon>
        <taxon>Pseudomonadati</taxon>
        <taxon>Pseudomonadota</taxon>
        <taxon>Gammaproteobacteria</taxon>
        <taxon>Enterobacterales</taxon>
        <taxon>Enterobacteriaceae</taxon>
        <taxon>Cedecea</taxon>
    </lineage>
</organism>
<dbReference type="Gene3D" id="3.40.309.10">
    <property type="entry name" value="Aldehyde Dehydrogenase, Chain A, domain 2"/>
    <property type="match status" value="1"/>
</dbReference>
<dbReference type="CDD" id="cd07112">
    <property type="entry name" value="ALDH_GABALDH-PuuC"/>
    <property type="match status" value="1"/>
</dbReference>
<dbReference type="InterPro" id="IPR016163">
    <property type="entry name" value="Ald_DH_C"/>
</dbReference>
<dbReference type="AlphaFoldDB" id="A0A089Q3U6"/>
<dbReference type="SUPFAM" id="SSF53720">
    <property type="entry name" value="ALDH-like"/>
    <property type="match status" value="1"/>
</dbReference>
<dbReference type="EMBL" id="CP009451">
    <property type="protein sequence ID" value="AIR06958.1"/>
    <property type="molecule type" value="Genomic_DNA"/>
</dbReference>
<dbReference type="Pfam" id="PF00171">
    <property type="entry name" value="Aldedh"/>
    <property type="match status" value="1"/>
</dbReference>
<feature type="domain" description="Aldehyde dehydrogenase" evidence="6">
    <location>
        <begin position="32"/>
        <end position="489"/>
    </location>
</feature>
<dbReference type="RefSeq" id="WP_038481428.1">
    <property type="nucleotide sequence ID" value="NZ_CP009451.1"/>
</dbReference>
<evidence type="ECO:0000256" key="2">
    <source>
        <dbReference type="ARBA" id="ARBA00023002"/>
    </source>
</evidence>
<dbReference type="PROSITE" id="PS00070">
    <property type="entry name" value="ALDEHYDE_DEHYDR_CYS"/>
    <property type="match status" value="1"/>
</dbReference>
<dbReference type="FunFam" id="3.40.605.10:FF:000001">
    <property type="entry name" value="Aldehyde dehydrogenase 1"/>
    <property type="match status" value="1"/>
</dbReference>